<dbReference type="HOGENOM" id="CLU_179011_0_0_9"/>
<dbReference type="STRING" id="485916.Dtox_3074"/>
<name>C8W3P0_DESAS</name>
<dbReference type="AlphaFoldDB" id="C8W3P0"/>
<proteinExistence type="predicted"/>
<dbReference type="EMBL" id="CP001720">
    <property type="protein sequence ID" value="ACV63826.1"/>
    <property type="molecule type" value="Genomic_DNA"/>
</dbReference>
<organism evidence="1 2">
    <name type="scientific">Desulfofarcimen acetoxidans (strain ATCC 49208 / DSM 771 / KCTC 5769 / VKM B-1644 / 5575)</name>
    <name type="common">Desulfotomaculum acetoxidans</name>
    <dbReference type="NCBI Taxonomy" id="485916"/>
    <lineage>
        <taxon>Bacteria</taxon>
        <taxon>Bacillati</taxon>
        <taxon>Bacillota</taxon>
        <taxon>Clostridia</taxon>
        <taxon>Eubacteriales</taxon>
        <taxon>Peptococcaceae</taxon>
        <taxon>Desulfofarcimen</taxon>
    </lineage>
</organism>
<reference evidence="1 2" key="1">
    <citation type="journal article" date="2009" name="Stand. Genomic Sci.">
        <title>Complete genome sequence of Desulfotomaculum acetoxidans type strain (5575).</title>
        <authorList>
            <person name="Spring S."/>
            <person name="Lapidus A."/>
            <person name="Schroder M."/>
            <person name="Gleim D."/>
            <person name="Sims D."/>
            <person name="Meincke L."/>
            <person name="Glavina Del Rio T."/>
            <person name="Tice H."/>
            <person name="Copeland A."/>
            <person name="Cheng J.F."/>
            <person name="Lucas S."/>
            <person name="Chen F."/>
            <person name="Nolan M."/>
            <person name="Bruce D."/>
            <person name="Goodwin L."/>
            <person name="Pitluck S."/>
            <person name="Ivanova N."/>
            <person name="Mavromatis K."/>
            <person name="Mikhailova N."/>
            <person name="Pati A."/>
            <person name="Chen A."/>
            <person name="Palaniappan K."/>
            <person name="Land M."/>
            <person name="Hauser L."/>
            <person name="Chang Y.J."/>
            <person name="Jeffries C.D."/>
            <person name="Chain P."/>
            <person name="Saunders E."/>
            <person name="Brettin T."/>
            <person name="Detter J.C."/>
            <person name="Goker M."/>
            <person name="Bristow J."/>
            <person name="Eisen J.A."/>
            <person name="Markowitz V."/>
            <person name="Hugenholtz P."/>
            <person name="Kyrpides N.C."/>
            <person name="Klenk H.P."/>
            <person name="Han C."/>
        </authorList>
    </citation>
    <scope>NUCLEOTIDE SEQUENCE [LARGE SCALE GENOMIC DNA]</scope>
    <source>
        <strain evidence="2">ATCC 49208 / DSM 771 / VKM B-1644</strain>
    </source>
</reference>
<gene>
    <name evidence="1" type="ordered locus">Dtox_3074</name>
</gene>
<evidence type="ECO:0000313" key="1">
    <source>
        <dbReference type="EMBL" id="ACV63826.1"/>
    </source>
</evidence>
<evidence type="ECO:0000313" key="2">
    <source>
        <dbReference type="Proteomes" id="UP000002217"/>
    </source>
</evidence>
<keyword evidence="2" id="KW-1185">Reference proteome</keyword>
<dbReference type="RefSeq" id="WP_015758518.1">
    <property type="nucleotide sequence ID" value="NC_013216.1"/>
</dbReference>
<protein>
    <submittedName>
        <fullName evidence="1">Uncharacterized protein</fullName>
    </submittedName>
</protein>
<dbReference type="KEGG" id="dae:Dtox_3074"/>
<dbReference type="Proteomes" id="UP000002217">
    <property type="component" value="Chromosome"/>
</dbReference>
<accession>C8W3P0</accession>
<sequence length="96" mass="10970">MGFDCCDTRGPKTRTIMVNGKQIGIQDLDRILFEVENSGVHSDEQIKIELLKKVKEKNYVSPAMQQNYALALFEEYERLRRNIGYGGRAACDLSIK</sequence>